<dbReference type="CDD" id="cd00616">
    <property type="entry name" value="AHBA_syn"/>
    <property type="match status" value="1"/>
</dbReference>
<evidence type="ECO:0000256" key="4">
    <source>
        <dbReference type="PIRSR" id="PIRSR000390-2"/>
    </source>
</evidence>
<dbReference type="RefSeq" id="WP_135877208.1">
    <property type="nucleotide sequence ID" value="NZ_SRSO01000013.1"/>
</dbReference>
<dbReference type="OrthoDB" id="9804264at2"/>
<evidence type="ECO:0000256" key="3">
    <source>
        <dbReference type="PIRSR" id="PIRSR000390-1"/>
    </source>
</evidence>
<comment type="caution">
    <text evidence="6">The sequence shown here is derived from an EMBL/GenBank/DDBJ whole genome shotgun (WGS) entry which is preliminary data.</text>
</comment>
<dbReference type="Gene3D" id="3.40.640.10">
    <property type="entry name" value="Type I PLP-dependent aspartate aminotransferase-like (Major domain)"/>
    <property type="match status" value="1"/>
</dbReference>
<feature type="modified residue" description="N6-(pyridoxal phosphate)lysine" evidence="4">
    <location>
        <position position="192"/>
    </location>
</feature>
<evidence type="ECO:0000256" key="2">
    <source>
        <dbReference type="ARBA" id="ARBA00037999"/>
    </source>
</evidence>
<dbReference type="SUPFAM" id="SSF53383">
    <property type="entry name" value="PLP-dependent transferases"/>
    <property type="match status" value="1"/>
</dbReference>
<dbReference type="FunFam" id="3.40.640.10:FF:000089">
    <property type="entry name" value="Aminotransferase, DegT/DnrJ/EryC1/StrS family"/>
    <property type="match status" value="1"/>
</dbReference>
<dbReference type="GO" id="GO:0000271">
    <property type="term" value="P:polysaccharide biosynthetic process"/>
    <property type="evidence" value="ECO:0007669"/>
    <property type="project" value="TreeGrafter"/>
</dbReference>
<evidence type="ECO:0000313" key="6">
    <source>
        <dbReference type="EMBL" id="TGV02440.1"/>
    </source>
</evidence>
<sequence length="385" mass="42959">MKKIQMVDLKGQYNGIKDVVNHSIQEVIENTSFINGPKVHEFQKNLEQYLGVKHAIPCANGTDALQIAMMGLGLKPGDEVITADFTFAATVEVIALLQLTPVLVDVNEDDFNINIEAVKKAITPRTKAIVPVHLFGQCANMEAIMQIAKAHNLFVIEDNAQAIGASYTYKNGNKIKAGAIGHVASTSFFPSKNLGCYGDGGAIFTNDDNLAHTIRGIVNHGMYERYHHDVVGVNSRLDSIQAAVLDAKLPHLDNYNKARQNAAKKYSKAFEDYENIIVPKISNDCSEICDTSCDCHVFHQYTLKIKDIDRDALVKYLNEHNIPCGVYYPIPLHNQKAYRDERYNEDDFKVTNQLVKEVISLPMHTELDDEQIAYITSTIIKFING</sequence>
<reference evidence="6 7" key="1">
    <citation type="submission" date="2019-04" db="EMBL/GenBank/DDBJ databases">
        <authorList>
            <person name="Liu A."/>
        </authorList>
    </citation>
    <scope>NUCLEOTIDE SEQUENCE [LARGE SCALE GENOMIC DNA]</scope>
    <source>
        <strain evidence="6 7">RZ03</strain>
    </source>
</reference>
<name>A0A4S1DWD9_9FLAO</name>
<keyword evidence="6" id="KW-0808">Transferase</keyword>
<dbReference type="InterPro" id="IPR015421">
    <property type="entry name" value="PyrdxlP-dep_Trfase_major"/>
</dbReference>
<dbReference type="InterPro" id="IPR000653">
    <property type="entry name" value="DegT/StrS_aminotransferase"/>
</dbReference>
<evidence type="ECO:0000256" key="1">
    <source>
        <dbReference type="ARBA" id="ARBA00022898"/>
    </source>
</evidence>
<dbReference type="GO" id="GO:0008483">
    <property type="term" value="F:transaminase activity"/>
    <property type="evidence" value="ECO:0007669"/>
    <property type="project" value="UniProtKB-KW"/>
</dbReference>
<proteinExistence type="inferred from homology"/>
<dbReference type="Pfam" id="PF01041">
    <property type="entry name" value="DegT_DnrJ_EryC1"/>
    <property type="match status" value="1"/>
</dbReference>
<evidence type="ECO:0000256" key="5">
    <source>
        <dbReference type="RuleBase" id="RU004508"/>
    </source>
</evidence>
<organism evidence="6 7">
    <name type="scientific">Flavivirga rizhaonensis</name>
    <dbReference type="NCBI Taxonomy" id="2559571"/>
    <lineage>
        <taxon>Bacteria</taxon>
        <taxon>Pseudomonadati</taxon>
        <taxon>Bacteroidota</taxon>
        <taxon>Flavobacteriia</taxon>
        <taxon>Flavobacteriales</taxon>
        <taxon>Flavobacteriaceae</taxon>
        <taxon>Flavivirga</taxon>
    </lineage>
</organism>
<dbReference type="AlphaFoldDB" id="A0A4S1DWD9"/>
<evidence type="ECO:0000313" key="7">
    <source>
        <dbReference type="Proteomes" id="UP000307602"/>
    </source>
</evidence>
<protein>
    <submittedName>
        <fullName evidence="6">DegT/DnrJ/EryC1/StrS family aminotransferase</fullName>
    </submittedName>
</protein>
<dbReference type="InterPro" id="IPR015424">
    <property type="entry name" value="PyrdxlP-dep_Trfase"/>
</dbReference>
<dbReference type="PANTHER" id="PTHR30244">
    <property type="entry name" value="TRANSAMINASE"/>
    <property type="match status" value="1"/>
</dbReference>
<keyword evidence="6" id="KW-0032">Aminotransferase</keyword>
<dbReference type="Gene3D" id="3.90.1150.10">
    <property type="entry name" value="Aspartate Aminotransferase, domain 1"/>
    <property type="match status" value="1"/>
</dbReference>
<dbReference type="PANTHER" id="PTHR30244:SF36">
    <property type="entry name" value="3-OXO-GLUCOSE-6-PHOSPHATE:GLUTAMATE AMINOTRANSFERASE"/>
    <property type="match status" value="1"/>
</dbReference>
<dbReference type="InterPro" id="IPR015422">
    <property type="entry name" value="PyrdxlP-dep_Trfase_small"/>
</dbReference>
<gene>
    <name evidence="6" type="ORF">EM932_10835</name>
</gene>
<comment type="similarity">
    <text evidence="2 5">Belongs to the DegT/DnrJ/EryC1 family.</text>
</comment>
<accession>A0A4S1DWD9</accession>
<dbReference type="GO" id="GO:0030170">
    <property type="term" value="F:pyridoxal phosphate binding"/>
    <property type="evidence" value="ECO:0007669"/>
    <property type="project" value="UniProtKB-ARBA"/>
</dbReference>
<dbReference type="EMBL" id="SRSO01000013">
    <property type="protein sequence ID" value="TGV02440.1"/>
    <property type="molecule type" value="Genomic_DNA"/>
</dbReference>
<feature type="active site" description="Proton acceptor" evidence="3">
    <location>
        <position position="192"/>
    </location>
</feature>
<keyword evidence="7" id="KW-1185">Reference proteome</keyword>
<dbReference type="Proteomes" id="UP000307602">
    <property type="component" value="Unassembled WGS sequence"/>
</dbReference>
<keyword evidence="1 4" id="KW-0663">Pyridoxal phosphate</keyword>
<dbReference type="PIRSF" id="PIRSF000390">
    <property type="entry name" value="PLP_StrS"/>
    <property type="match status" value="1"/>
</dbReference>